<keyword evidence="1" id="KW-0472">Membrane</keyword>
<dbReference type="RefSeq" id="WP_378034301.1">
    <property type="nucleotide sequence ID" value="NZ_JBHSIV010000002.1"/>
</dbReference>
<gene>
    <name evidence="2" type="ORF">ACFPBZ_01905</name>
</gene>
<accession>A0ABV9YHU9</accession>
<evidence type="ECO:0000313" key="3">
    <source>
        <dbReference type="Proteomes" id="UP001595947"/>
    </source>
</evidence>
<feature type="transmembrane region" description="Helical" evidence="1">
    <location>
        <begin position="12"/>
        <end position="34"/>
    </location>
</feature>
<protein>
    <recommendedName>
        <fullName evidence="4">Oxalate:formate antiporter</fullName>
    </recommendedName>
</protein>
<dbReference type="EMBL" id="JBHSIV010000002">
    <property type="protein sequence ID" value="MFC5060944.1"/>
    <property type="molecule type" value="Genomic_DNA"/>
</dbReference>
<dbReference type="Proteomes" id="UP001595947">
    <property type="component" value="Unassembled WGS sequence"/>
</dbReference>
<evidence type="ECO:0000313" key="2">
    <source>
        <dbReference type="EMBL" id="MFC5060944.1"/>
    </source>
</evidence>
<proteinExistence type="predicted"/>
<evidence type="ECO:0000256" key="1">
    <source>
        <dbReference type="SAM" id="Phobius"/>
    </source>
</evidence>
<comment type="caution">
    <text evidence="2">The sequence shown here is derived from an EMBL/GenBank/DDBJ whole genome shotgun (WGS) entry which is preliminary data.</text>
</comment>
<keyword evidence="1" id="KW-1133">Transmembrane helix</keyword>
<keyword evidence="1" id="KW-0812">Transmembrane</keyword>
<keyword evidence="3" id="KW-1185">Reference proteome</keyword>
<evidence type="ECO:0008006" key="4">
    <source>
        <dbReference type="Google" id="ProtNLM"/>
    </source>
</evidence>
<organism evidence="2 3">
    <name type="scientific">Actinomycetospora atypica</name>
    <dbReference type="NCBI Taxonomy" id="1290095"/>
    <lineage>
        <taxon>Bacteria</taxon>
        <taxon>Bacillati</taxon>
        <taxon>Actinomycetota</taxon>
        <taxon>Actinomycetes</taxon>
        <taxon>Pseudonocardiales</taxon>
        <taxon>Pseudonocardiaceae</taxon>
        <taxon>Actinomycetospora</taxon>
    </lineage>
</organism>
<sequence length="40" mass="4433">MTEATSGGGRTVLTVLAWLWVLVPFLYGVWQLVIKVPALF</sequence>
<reference evidence="3" key="1">
    <citation type="journal article" date="2019" name="Int. J. Syst. Evol. Microbiol.">
        <title>The Global Catalogue of Microorganisms (GCM) 10K type strain sequencing project: providing services to taxonomists for standard genome sequencing and annotation.</title>
        <authorList>
            <consortium name="The Broad Institute Genomics Platform"/>
            <consortium name="The Broad Institute Genome Sequencing Center for Infectious Disease"/>
            <person name="Wu L."/>
            <person name="Ma J."/>
        </authorList>
    </citation>
    <scope>NUCLEOTIDE SEQUENCE [LARGE SCALE GENOMIC DNA]</scope>
    <source>
        <strain evidence="3">CGMCC 4.7093</strain>
    </source>
</reference>
<name>A0ABV9YHU9_9PSEU</name>